<evidence type="ECO:0000256" key="1">
    <source>
        <dbReference type="ARBA" id="ARBA00004651"/>
    </source>
</evidence>
<proteinExistence type="inferred from homology"/>
<reference evidence="9" key="1">
    <citation type="submission" date="2016-10" db="EMBL/GenBank/DDBJ databases">
        <authorList>
            <person name="de Groot N.N."/>
        </authorList>
    </citation>
    <scope>NUCLEOTIDE SEQUENCE [LARGE SCALE GENOMIC DNA]</scope>
    <source>
        <strain evidence="9">CGMCC 1.10697</strain>
    </source>
</reference>
<comment type="subcellular location">
    <subcellularLocation>
        <location evidence="1">Cell membrane</location>
        <topology evidence="1">Multi-pass membrane protein</topology>
    </subcellularLocation>
</comment>
<name>A0A1I0WL03_9ACTN</name>
<evidence type="ECO:0000256" key="3">
    <source>
        <dbReference type="ARBA" id="ARBA00022692"/>
    </source>
</evidence>
<evidence type="ECO:0000256" key="7">
    <source>
        <dbReference type="SAM" id="Phobius"/>
    </source>
</evidence>
<evidence type="ECO:0000256" key="2">
    <source>
        <dbReference type="ARBA" id="ARBA00022475"/>
    </source>
</evidence>
<organism evidence="9 10">
    <name type="scientific">Nocardioides alpinus</name>
    <dbReference type="NCBI Taxonomy" id="748909"/>
    <lineage>
        <taxon>Bacteria</taxon>
        <taxon>Bacillati</taxon>
        <taxon>Actinomycetota</taxon>
        <taxon>Actinomycetes</taxon>
        <taxon>Propionibacteriales</taxon>
        <taxon>Nocardioidaceae</taxon>
        <taxon>Nocardioides</taxon>
    </lineage>
</organism>
<evidence type="ECO:0000256" key="4">
    <source>
        <dbReference type="ARBA" id="ARBA00022989"/>
    </source>
</evidence>
<keyword evidence="5 7" id="KW-0472">Membrane</keyword>
<dbReference type="InterPro" id="IPR003838">
    <property type="entry name" value="ABC3_permease_C"/>
</dbReference>
<dbReference type="PANTHER" id="PTHR30572:SF4">
    <property type="entry name" value="ABC TRANSPORTER PERMEASE YTRF"/>
    <property type="match status" value="1"/>
</dbReference>
<evidence type="ECO:0000313" key="10">
    <source>
        <dbReference type="Proteomes" id="UP000199113"/>
    </source>
</evidence>
<comment type="similarity">
    <text evidence="6">Belongs to the ABC-4 integral membrane protein family.</text>
</comment>
<feature type="domain" description="ABC3 transporter permease C-terminal" evidence="8">
    <location>
        <begin position="279"/>
        <end position="397"/>
    </location>
</feature>
<dbReference type="EMBL" id="FOKC01000001">
    <property type="protein sequence ID" value="SFA88888.1"/>
    <property type="molecule type" value="Genomic_DNA"/>
</dbReference>
<keyword evidence="4 7" id="KW-1133">Transmembrane helix</keyword>
<protein>
    <submittedName>
        <fullName evidence="9">Putative ABC transport system permease protein</fullName>
    </submittedName>
</protein>
<keyword evidence="2" id="KW-1003">Cell membrane</keyword>
<accession>A0A1I0WL03</accession>
<dbReference type="STRING" id="748909.SAMN05192575_1011055"/>
<dbReference type="PANTHER" id="PTHR30572">
    <property type="entry name" value="MEMBRANE COMPONENT OF TRANSPORTER-RELATED"/>
    <property type="match status" value="1"/>
</dbReference>
<feature type="transmembrane region" description="Helical" evidence="7">
    <location>
        <begin position="272"/>
        <end position="297"/>
    </location>
</feature>
<keyword evidence="3 7" id="KW-0812">Transmembrane</keyword>
<evidence type="ECO:0000256" key="6">
    <source>
        <dbReference type="ARBA" id="ARBA00038076"/>
    </source>
</evidence>
<feature type="transmembrane region" description="Helical" evidence="7">
    <location>
        <begin position="804"/>
        <end position="828"/>
    </location>
</feature>
<feature type="transmembrane region" description="Helical" evidence="7">
    <location>
        <begin position="413"/>
        <end position="432"/>
    </location>
</feature>
<sequence length="886" mass="91864">MSRTMAGWRPALRIAWRDALRHRGRSILVLVMISLPVLAVSAAAVIIKTAEVSGTEGAERQLGAADARIRTEGRGRVVQGADPSRGEWAQVGETDYGDPVAEADVRTALGVDARLLPIATGWSRARLGDRVIDFQTTGVDLSDPLTEGLFGLEAGRAPEAAGEVVVNDAMLAKGFAVGDELEVNGSPLRIVGSGRDATVRDYPVVLGAFDDLPSDSANVREWLVEAGPVSWSQVLDVNEVGGLVTSRAVLADPPDVASMAEQMGYDTGRDELLAVVTLIIVMALIEVVLLAGPAFAVGARRQARTLALIAASGGTPAQARRVILASGVVLGLVASALGLVLGILAGWALLPLVQLFQGEWFGPFELPWLYLLAIVAFGLVSAFLASLVPAWLASRQDVVAVLAGRRGDRRPRASTPVVGLVLLGVGIAASAYGALTSDSGNGALWIAAAAVVSVLGMILVVPIVVSAVARVSGRWPLTARYAARDAARHRTRTVPAVAAVAATVAGVVALGIGNASDELKNEKTYAPQAQMGTGIVSWGPDLLPGEEAPDSAETWTRIEEAVHAAAPEVEVGTLQGPNDVYDPNGYTSTFVELPRELDGSGWGLSPYGPMITVADTVDELGLDPSIADVADAALAAGRAVVFTTTSDTEAEVTIRQETWTASGTEPESTSSDRVPARLVAWDQQELGPAPASTVLPVSMAEEVGLEVVTTSLRLTGDLDVAAETRIKEGVQGAVDGTYLYVERGYQRPDEALIILLVLGALGGVLMLGGTLTATFLALSDARPDLATLSAVGAAPRTRRRVAAAYALVIGFVGAVLGAAVGFIPGIAISRPLTSMSFVGPGGTAEGPFLAIPWLLVATIVVALPLLTAAVVGLTARSRLPLVARMD</sequence>
<feature type="transmembrane region" description="Helical" evidence="7">
    <location>
        <begin position="848"/>
        <end position="875"/>
    </location>
</feature>
<evidence type="ECO:0000313" key="9">
    <source>
        <dbReference type="EMBL" id="SFA88888.1"/>
    </source>
</evidence>
<dbReference type="Proteomes" id="UP000199113">
    <property type="component" value="Unassembled WGS sequence"/>
</dbReference>
<feature type="transmembrane region" description="Helical" evidence="7">
    <location>
        <begin position="444"/>
        <end position="472"/>
    </location>
</feature>
<feature type="transmembrane region" description="Helical" evidence="7">
    <location>
        <begin position="368"/>
        <end position="392"/>
    </location>
</feature>
<feature type="domain" description="ABC3 transporter permease C-terminal" evidence="8">
    <location>
        <begin position="758"/>
        <end position="876"/>
    </location>
</feature>
<evidence type="ECO:0000256" key="5">
    <source>
        <dbReference type="ARBA" id="ARBA00023136"/>
    </source>
</evidence>
<dbReference type="InterPro" id="IPR050250">
    <property type="entry name" value="Macrolide_Exporter_MacB"/>
</dbReference>
<dbReference type="Pfam" id="PF02687">
    <property type="entry name" value="FtsX"/>
    <property type="match status" value="2"/>
</dbReference>
<dbReference type="GO" id="GO:0022857">
    <property type="term" value="F:transmembrane transporter activity"/>
    <property type="evidence" value="ECO:0007669"/>
    <property type="project" value="TreeGrafter"/>
</dbReference>
<feature type="transmembrane region" description="Helical" evidence="7">
    <location>
        <begin position="322"/>
        <end position="348"/>
    </location>
</feature>
<gene>
    <name evidence="9" type="ORF">SAMN05192575_1011055</name>
</gene>
<dbReference type="AlphaFoldDB" id="A0A1I0WL03"/>
<dbReference type="GO" id="GO:0005886">
    <property type="term" value="C:plasma membrane"/>
    <property type="evidence" value="ECO:0007669"/>
    <property type="project" value="UniProtKB-SubCell"/>
</dbReference>
<dbReference type="RefSeq" id="WP_091195165.1">
    <property type="nucleotide sequence ID" value="NZ_FOKC01000001.1"/>
</dbReference>
<feature type="transmembrane region" description="Helical" evidence="7">
    <location>
        <begin position="752"/>
        <end position="778"/>
    </location>
</feature>
<feature type="transmembrane region" description="Helical" evidence="7">
    <location>
        <begin position="493"/>
        <end position="513"/>
    </location>
</feature>
<dbReference type="OrthoDB" id="3405625at2"/>
<evidence type="ECO:0000259" key="8">
    <source>
        <dbReference type="Pfam" id="PF02687"/>
    </source>
</evidence>